<keyword evidence="8" id="KW-0378">Hydrolase</keyword>
<keyword evidence="11" id="KW-0234">DNA repair</keyword>
<evidence type="ECO:0000256" key="1">
    <source>
        <dbReference type="ARBA" id="ARBA00001936"/>
    </source>
</evidence>
<evidence type="ECO:0000259" key="13">
    <source>
        <dbReference type="PROSITE" id="PS01358"/>
    </source>
</evidence>
<dbReference type="Proteomes" id="UP001314170">
    <property type="component" value="Unassembled WGS sequence"/>
</dbReference>
<evidence type="ECO:0000256" key="5">
    <source>
        <dbReference type="ARBA" id="ARBA00022723"/>
    </source>
</evidence>
<dbReference type="SMART" id="SM00547">
    <property type="entry name" value="ZnF_RBZ"/>
    <property type="match status" value="2"/>
</dbReference>
<dbReference type="GO" id="GO:0008270">
    <property type="term" value="F:zinc ion binding"/>
    <property type="evidence" value="ECO:0007669"/>
    <property type="project" value="UniProtKB-KW"/>
</dbReference>
<dbReference type="SUPFAM" id="SSF56219">
    <property type="entry name" value="DNase I-like"/>
    <property type="match status" value="1"/>
</dbReference>
<keyword evidence="5" id="KW-0479">Metal-binding</keyword>
<evidence type="ECO:0000256" key="9">
    <source>
        <dbReference type="ARBA" id="ARBA00022833"/>
    </source>
</evidence>
<keyword evidence="7" id="KW-0863">Zinc-finger</keyword>
<dbReference type="GO" id="GO:0070260">
    <property type="term" value="F:5'-tyrosyl-DNA phosphodiesterase activity"/>
    <property type="evidence" value="ECO:0007669"/>
    <property type="project" value="TreeGrafter"/>
</dbReference>
<dbReference type="PANTHER" id="PTHR15822">
    <property type="entry name" value="TRAF AND TNF RECEPTOR-ASSOCIATED PROTEIN"/>
    <property type="match status" value="1"/>
</dbReference>
<reference evidence="14 15" key="1">
    <citation type="submission" date="2024-01" db="EMBL/GenBank/DDBJ databases">
        <authorList>
            <person name="Waweru B."/>
        </authorList>
    </citation>
    <scope>NUCLEOTIDE SEQUENCE [LARGE SCALE GENOMIC DNA]</scope>
</reference>
<evidence type="ECO:0000256" key="12">
    <source>
        <dbReference type="ARBA" id="ARBA00023242"/>
    </source>
</evidence>
<evidence type="ECO:0000256" key="7">
    <source>
        <dbReference type="ARBA" id="ARBA00022771"/>
    </source>
</evidence>
<keyword evidence="9" id="KW-0862">Zinc</keyword>
<evidence type="ECO:0000256" key="10">
    <source>
        <dbReference type="ARBA" id="ARBA00022842"/>
    </source>
</evidence>
<dbReference type="CDD" id="cd09080">
    <property type="entry name" value="TDP2"/>
    <property type="match status" value="1"/>
</dbReference>
<dbReference type="GO" id="GO:0005737">
    <property type="term" value="C:cytoplasm"/>
    <property type="evidence" value="ECO:0007669"/>
    <property type="project" value="TreeGrafter"/>
</dbReference>
<sequence>MLSLLRSITFIPSTIISPLPKPSKSSDLSVHLSNIMSWSCKKCTFMNSPSPKPTCQICLSPPSPPPLPSSSSNQETPKWSCKACTFLNPYKNSSCEVCGTRGSVYSLSSLEDLTDTSGLDGDVDSSVGSVFMPLRPCKRKVRESFDGDQEGGFRGVKSLNNVEDRGDADCVKSGGFQGVKASNKGATVLKDGGDGHSVKLGGFQGVKASNKGVTVQKDESDGVSVKLGASQGARASNKGVAVLMEDADSAAVRGSFKILSYNVWFREDLEMHKRMKALGELIQLHSPDVICLQEVIPDIYSIFQQSSWWKAYQCSVSSEEASARGYFCMQLSKLPVKSFSSKPFRNSIMGRELCIAELEVPGNKSLVVATSHLESPCPAPPKWDQMFSKERVDQAKEAINLLKKNSNVFPFPDGWVDAWVELKPGDNGWTYDTKSNQMLSGNRTLQKRLDRFICNLHDFKISKIDMIGKEAIPGLSHIKEKKVRKEVKKLELPVLPSDHYGLLLTISRLTNARMQRLGSSLQSMLVPILYRTFRIEMI</sequence>
<evidence type="ECO:0000313" key="14">
    <source>
        <dbReference type="EMBL" id="CAK7351375.1"/>
    </source>
</evidence>
<proteinExistence type="predicted"/>
<organism evidence="14 15">
    <name type="scientific">Dovyalis caffra</name>
    <dbReference type="NCBI Taxonomy" id="77055"/>
    <lineage>
        <taxon>Eukaryota</taxon>
        <taxon>Viridiplantae</taxon>
        <taxon>Streptophyta</taxon>
        <taxon>Embryophyta</taxon>
        <taxon>Tracheophyta</taxon>
        <taxon>Spermatophyta</taxon>
        <taxon>Magnoliopsida</taxon>
        <taxon>eudicotyledons</taxon>
        <taxon>Gunneridae</taxon>
        <taxon>Pentapetalae</taxon>
        <taxon>rosids</taxon>
        <taxon>fabids</taxon>
        <taxon>Malpighiales</taxon>
        <taxon>Salicaceae</taxon>
        <taxon>Flacourtieae</taxon>
        <taxon>Dovyalis</taxon>
    </lineage>
</organism>
<dbReference type="GO" id="GO:0006302">
    <property type="term" value="P:double-strand break repair"/>
    <property type="evidence" value="ECO:0007669"/>
    <property type="project" value="TreeGrafter"/>
</dbReference>
<evidence type="ECO:0000256" key="8">
    <source>
        <dbReference type="ARBA" id="ARBA00022801"/>
    </source>
</evidence>
<evidence type="ECO:0000256" key="4">
    <source>
        <dbReference type="ARBA" id="ARBA00022722"/>
    </source>
</evidence>
<dbReference type="FunFam" id="3.60.10.10:FF:000058">
    <property type="entry name" value="Tyrosyl-DNA phosphodiesterase 2"/>
    <property type="match status" value="1"/>
</dbReference>
<dbReference type="AlphaFoldDB" id="A0AAV1SK84"/>
<dbReference type="GO" id="GO:0003697">
    <property type="term" value="F:single-stranded DNA binding"/>
    <property type="evidence" value="ECO:0007669"/>
    <property type="project" value="TreeGrafter"/>
</dbReference>
<keyword evidence="12" id="KW-0539">Nucleus</keyword>
<dbReference type="InterPro" id="IPR036691">
    <property type="entry name" value="Endo/exonu/phosph_ase_sf"/>
</dbReference>
<keyword evidence="6" id="KW-0227">DNA damage</keyword>
<dbReference type="InterPro" id="IPR005135">
    <property type="entry name" value="Endo/exonuclease/phosphatase"/>
</dbReference>
<evidence type="ECO:0000256" key="6">
    <source>
        <dbReference type="ARBA" id="ARBA00022763"/>
    </source>
</evidence>
<dbReference type="InterPro" id="IPR051547">
    <property type="entry name" value="TDP2-like"/>
</dbReference>
<dbReference type="InterPro" id="IPR036443">
    <property type="entry name" value="Znf_RanBP2_sf"/>
</dbReference>
<keyword evidence="10" id="KW-0460">Magnesium</keyword>
<dbReference type="EMBL" id="CAWUPB010001184">
    <property type="protein sequence ID" value="CAK7351375.1"/>
    <property type="molecule type" value="Genomic_DNA"/>
</dbReference>
<dbReference type="GO" id="GO:0004518">
    <property type="term" value="F:nuclease activity"/>
    <property type="evidence" value="ECO:0007669"/>
    <property type="project" value="UniProtKB-KW"/>
</dbReference>
<dbReference type="Gene3D" id="3.60.10.10">
    <property type="entry name" value="Endonuclease/exonuclease/phosphatase"/>
    <property type="match status" value="1"/>
</dbReference>
<dbReference type="SUPFAM" id="SSF90209">
    <property type="entry name" value="Ran binding protein zinc finger-like"/>
    <property type="match status" value="1"/>
</dbReference>
<accession>A0AAV1SK84</accession>
<comment type="cofactor">
    <cofactor evidence="1">
        <name>Mn(2+)</name>
        <dbReference type="ChEBI" id="CHEBI:29035"/>
    </cofactor>
</comment>
<dbReference type="PROSITE" id="PS01358">
    <property type="entry name" value="ZF_RANBP2_1"/>
    <property type="match status" value="1"/>
</dbReference>
<comment type="subcellular location">
    <subcellularLocation>
        <location evidence="3">Nucleus</location>
        <location evidence="3">PML body</location>
    </subcellularLocation>
</comment>
<evidence type="ECO:0000256" key="11">
    <source>
        <dbReference type="ARBA" id="ARBA00023204"/>
    </source>
</evidence>
<dbReference type="Gene3D" id="2.30.30.380">
    <property type="entry name" value="Zn-finger domain of Sec23/24"/>
    <property type="match status" value="1"/>
</dbReference>
<evidence type="ECO:0000313" key="15">
    <source>
        <dbReference type="Proteomes" id="UP001314170"/>
    </source>
</evidence>
<evidence type="ECO:0000256" key="3">
    <source>
        <dbReference type="ARBA" id="ARBA00004322"/>
    </source>
</evidence>
<protein>
    <recommendedName>
        <fullName evidence="13">RanBP2-type domain-containing protein</fullName>
    </recommendedName>
</protein>
<evidence type="ECO:0000256" key="2">
    <source>
        <dbReference type="ARBA" id="ARBA00001946"/>
    </source>
</evidence>
<gene>
    <name evidence="14" type="ORF">DCAF_LOCUS23822</name>
</gene>
<dbReference type="InterPro" id="IPR001876">
    <property type="entry name" value="Znf_RanBP2"/>
</dbReference>
<comment type="cofactor">
    <cofactor evidence="2">
        <name>Mg(2+)</name>
        <dbReference type="ChEBI" id="CHEBI:18420"/>
    </cofactor>
</comment>
<dbReference type="Pfam" id="PF03372">
    <property type="entry name" value="Exo_endo_phos"/>
    <property type="match status" value="1"/>
</dbReference>
<keyword evidence="4" id="KW-0540">Nuclease</keyword>
<keyword evidence="15" id="KW-1185">Reference proteome</keyword>
<name>A0AAV1SK84_9ROSI</name>
<feature type="domain" description="RanBP2-type" evidence="13">
    <location>
        <begin position="79"/>
        <end position="98"/>
    </location>
</feature>
<dbReference type="PANTHER" id="PTHR15822:SF4">
    <property type="entry name" value="TYROSYL-DNA PHOSPHODIESTERASE 2"/>
    <property type="match status" value="1"/>
</dbReference>
<comment type="caution">
    <text evidence="14">The sequence shown here is derived from an EMBL/GenBank/DDBJ whole genome shotgun (WGS) entry which is preliminary data.</text>
</comment>